<evidence type="ECO:0000259" key="1">
    <source>
        <dbReference type="Pfam" id="PF07435"/>
    </source>
</evidence>
<dbReference type="InterPro" id="IPR009996">
    <property type="entry name" value="YycH"/>
</dbReference>
<evidence type="ECO:0000313" key="2">
    <source>
        <dbReference type="EMBL" id="WOS95710.1"/>
    </source>
</evidence>
<proteinExistence type="predicted"/>
<protein>
    <submittedName>
        <fullName evidence="2">Two-component system activity regulator YycH</fullName>
    </submittedName>
</protein>
<accession>A0AAF0YJD8</accession>
<dbReference type="AlphaFoldDB" id="A0AAF0YJD8"/>
<feature type="domain" description="Regulatory protein YycH" evidence="1">
    <location>
        <begin position="4"/>
        <end position="435"/>
    </location>
</feature>
<name>A0AAF0YJD8_9STAP</name>
<keyword evidence="3" id="KW-1185">Reference proteome</keyword>
<dbReference type="KEGG" id="nmy:CJ229_006345"/>
<dbReference type="EMBL" id="CP136964">
    <property type="protein sequence ID" value="WOS95710.1"/>
    <property type="molecule type" value="Genomic_DNA"/>
</dbReference>
<dbReference type="InterPro" id="IPR042274">
    <property type="entry name" value="YycH/YycI_2"/>
</dbReference>
<dbReference type="CDD" id="cd15787">
    <property type="entry name" value="YycH_N"/>
    <property type="match status" value="1"/>
</dbReference>
<dbReference type="Pfam" id="PF07435">
    <property type="entry name" value="YycH"/>
    <property type="match status" value="1"/>
</dbReference>
<reference evidence="3" key="1">
    <citation type="submission" date="2017-09" db="EMBL/GenBank/DDBJ databases">
        <title>Bacterial strain isolated from the female urinary microbiota.</title>
        <authorList>
            <person name="Thomas-White K."/>
            <person name="Kumar N."/>
            <person name="Forster S."/>
            <person name="Putonti C."/>
            <person name="Lawley T."/>
            <person name="Wolfe A.J."/>
        </authorList>
    </citation>
    <scope>NUCLEOTIDE SEQUENCE [LARGE SCALE GENOMIC DNA]</scope>
    <source>
        <strain evidence="3">UMB0959</strain>
    </source>
</reference>
<gene>
    <name evidence="2" type="primary">yycH</name>
    <name evidence="2" type="ORF">CJ229_006345</name>
</gene>
<dbReference type="RefSeq" id="WP_180953380.1">
    <property type="nucleotide sequence ID" value="NZ_CP136964.1"/>
</dbReference>
<sequence>MNKEHVKTVVLTLLVIISCILTYKSWSYTAEFETIDTTLSPSPMASQGEDVTFGDVIRAYQVVYATEQEEIGTVDKDVIAEIGKLFNEKEVQFLNHPESINQLKADALIEGSEMLLIDYYSEIPARTFFTMLKSDIDENFVDFQFDRVFLELHDNYVVFNFFNSERTMFIPYRIDVSKDEVIQIINRNSDKFTDYSMVITNEATSNRLTAIYGPKSPGKKTVHQFIPSTISVSAMNETLFTQSNIEQKQTKDITVYEADTEIATYTSSNYQYTFMNLKGSDVNELSPYRSIEKSFIFLNGHMGLTSRYTLLEYDSDDNLVVYRPLINNYIVFSDEIMSEIYVKIGKTTITEYSRPMIQLNANIPSDLSVTLEDIEKVRYQIVLHEDYELSKVSKIIIAYDLKHNTDQSELNVVEYTPSWYILYDGEWIKYDIGEEA</sequence>
<dbReference type="Proteomes" id="UP000243626">
    <property type="component" value="Chromosome"/>
</dbReference>
<reference evidence="2 3" key="2">
    <citation type="submission" date="2023-10" db="EMBL/GenBank/DDBJ databases">
        <authorList>
            <person name="Choi B."/>
        </authorList>
    </citation>
    <scope>NUCLEOTIDE SEQUENCE [LARGE SCALE GENOMIC DNA]</scope>
    <source>
        <strain evidence="2 3">UMB0959</strain>
    </source>
</reference>
<dbReference type="Gene3D" id="3.30.310.160">
    <property type="entry name" value="YycH protein, domain 2"/>
    <property type="match status" value="1"/>
</dbReference>
<evidence type="ECO:0000313" key="3">
    <source>
        <dbReference type="Proteomes" id="UP000243626"/>
    </source>
</evidence>
<organism evidence="2 3">
    <name type="scientific">Nosocomiicoccus massiliensis</name>
    <dbReference type="NCBI Taxonomy" id="1232430"/>
    <lineage>
        <taxon>Bacteria</taxon>
        <taxon>Bacillati</taxon>
        <taxon>Bacillota</taxon>
        <taxon>Bacilli</taxon>
        <taxon>Bacillales</taxon>
        <taxon>Staphylococcaceae</taxon>
        <taxon>Nosocomiicoccus</taxon>
    </lineage>
</organism>
<dbReference type="PROSITE" id="PS51257">
    <property type="entry name" value="PROKAR_LIPOPROTEIN"/>
    <property type="match status" value="1"/>
</dbReference>